<dbReference type="Pfam" id="PF25212">
    <property type="entry name" value="HVO_A0114"/>
    <property type="match status" value="1"/>
</dbReference>
<reference evidence="1" key="1">
    <citation type="submission" date="2023-11" db="EMBL/GenBank/DDBJ databases">
        <title>Identification and selenium tolerance of Delftia acidovorans R3-25.</title>
        <authorList>
            <person name="Zhang S."/>
            <person name="Liu Y."/>
            <person name="Guo Y."/>
        </authorList>
    </citation>
    <scope>NUCLEOTIDE SEQUENCE</scope>
    <source>
        <strain evidence="1">R3-25</strain>
    </source>
</reference>
<dbReference type="Gene3D" id="1.10.10.10">
    <property type="entry name" value="Winged helix-like DNA-binding domain superfamily/Winged helix DNA-binding domain"/>
    <property type="match status" value="1"/>
</dbReference>
<dbReference type="GO" id="GO:0006355">
    <property type="term" value="P:regulation of DNA-templated transcription"/>
    <property type="evidence" value="ECO:0007669"/>
    <property type="project" value="UniProtKB-ARBA"/>
</dbReference>
<evidence type="ECO:0000313" key="2">
    <source>
        <dbReference type="Proteomes" id="UP001287445"/>
    </source>
</evidence>
<dbReference type="InterPro" id="IPR036388">
    <property type="entry name" value="WH-like_DNA-bd_sf"/>
</dbReference>
<dbReference type="Proteomes" id="UP001287445">
    <property type="component" value="Unassembled WGS sequence"/>
</dbReference>
<comment type="caution">
    <text evidence="1">The sequence shown here is derived from an EMBL/GenBank/DDBJ whole genome shotgun (WGS) entry which is preliminary data.</text>
</comment>
<name>A0AAJ2V8C4_DELAC</name>
<dbReference type="InterPro" id="IPR036390">
    <property type="entry name" value="WH_DNA-bd_sf"/>
</dbReference>
<protein>
    <submittedName>
        <fullName evidence="1">MarR family transcriptional regulator</fullName>
    </submittedName>
</protein>
<dbReference type="CDD" id="cd00090">
    <property type="entry name" value="HTH_ARSR"/>
    <property type="match status" value="1"/>
</dbReference>
<organism evidence="1 2">
    <name type="scientific">Delftia acidovorans</name>
    <name type="common">Pseudomonas acidovorans</name>
    <name type="synonym">Comamonas acidovorans</name>
    <dbReference type="NCBI Taxonomy" id="80866"/>
    <lineage>
        <taxon>Bacteria</taxon>
        <taxon>Pseudomonadati</taxon>
        <taxon>Pseudomonadota</taxon>
        <taxon>Betaproteobacteria</taxon>
        <taxon>Burkholderiales</taxon>
        <taxon>Comamonadaceae</taxon>
        <taxon>Delftia</taxon>
    </lineage>
</organism>
<dbReference type="SUPFAM" id="SSF46785">
    <property type="entry name" value="Winged helix' DNA-binding domain"/>
    <property type="match status" value="1"/>
</dbReference>
<dbReference type="InterPro" id="IPR011991">
    <property type="entry name" value="ArsR-like_HTH"/>
</dbReference>
<dbReference type="EMBL" id="JAWWMZ010000008">
    <property type="protein sequence ID" value="MDX4955634.1"/>
    <property type="molecule type" value="Genomic_DNA"/>
</dbReference>
<dbReference type="RefSeq" id="WP_319074989.1">
    <property type="nucleotide sequence ID" value="NZ_JAWWMZ010000008.1"/>
</dbReference>
<sequence>MRIIVGIRCKHAFDGTVTAEGPTVWFDTWRQLVGVLSDENRQLLKTISSARPQTIAELAKLSGRAPSNLSRTLKNLQAHGLVRLHRTDGGRAIRPEAIATEFWVLLD</sequence>
<accession>A0AAJ2V8C4</accession>
<dbReference type="AlphaFoldDB" id="A0AAJ2V8C4"/>
<proteinExistence type="predicted"/>
<gene>
    <name evidence="1" type="ORF">SGN30_19645</name>
</gene>
<evidence type="ECO:0000313" key="1">
    <source>
        <dbReference type="EMBL" id="MDX4955634.1"/>
    </source>
</evidence>